<dbReference type="AlphaFoldDB" id="A0AAE9YA58"/>
<reference evidence="4" key="1">
    <citation type="submission" date="2023-01" db="EMBL/GenBank/DDBJ databases">
        <title>The diversity of Class Acidimicrobiia in South China Sea sediment environments and the proposal of Iamia marina sp. nov., a novel species of the genus Iamia.</title>
        <authorList>
            <person name="He Y."/>
            <person name="Tian X."/>
        </authorList>
    </citation>
    <scope>NUCLEOTIDE SEQUENCE</scope>
    <source>
        <strain evidence="4">DSM 19957</strain>
    </source>
</reference>
<dbReference type="Pfam" id="PF00881">
    <property type="entry name" value="Nitroreductase"/>
    <property type="match status" value="1"/>
</dbReference>
<dbReference type="PANTHER" id="PTHR43673">
    <property type="entry name" value="NAD(P)H NITROREDUCTASE YDGI-RELATED"/>
    <property type="match status" value="1"/>
</dbReference>
<dbReference type="InterPro" id="IPR029479">
    <property type="entry name" value="Nitroreductase"/>
</dbReference>
<dbReference type="EMBL" id="CP116942">
    <property type="protein sequence ID" value="WCO68656.1"/>
    <property type="molecule type" value="Genomic_DNA"/>
</dbReference>
<evidence type="ECO:0000259" key="3">
    <source>
        <dbReference type="Pfam" id="PF00881"/>
    </source>
</evidence>
<dbReference type="SUPFAM" id="SSF55469">
    <property type="entry name" value="FMN-dependent nitroreductase-like"/>
    <property type="match status" value="1"/>
</dbReference>
<organism evidence="4 5">
    <name type="scientific">Iamia majanohamensis</name>
    <dbReference type="NCBI Taxonomy" id="467976"/>
    <lineage>
        <taxon>Bacteria</taxon>
        <taxon>Bacillati</taxon>
        <taxon>Actinomycetota</taxon>
        <taxon>Acidimicrobiia</taxon>
        <taxon>Acidimicrobiales</taxon>
        <taxon>Iamiaceae</taxon>
        <taxon>Iamia</taxon>
    </lineage>
</organism>
<evidence type="ECO:0000313" key="5">
    <source>
        <dbReference type="Proteomes" id="UP001216390"/>
    </source>
</evidence>
<comment type="similarity">
    <text evidence="1">Belongs to the nitroreductase family.</text>
</comment>
<keyword evidence="2" id="KW-0560">Oxidoreductase</keyword>
<dbReference type="PANTHER" id="PTHR43673:SF10">
    <property type="entry name" value="NADH DEHYDROGENASE_NAD(P)H NITROREDUCTASE XCC3605-RELATED"/>
    <property type="match status" value="1"/>
</dbReference>
<dbReference type="KEGG" id="ima:PO878_07930"/>
<name>A0AAE9YA58_9ACTN</name>
<dbReference type="CDD" id="cd02062">
    <property type="entry name" value="Nitro_FMN_reductase"/>
    <property type="match status" value="1"/>
</dbReference>
<proteinExistence type="inferred from homology"/>
<gene>
    <name evidence="4" type="ORF">PO878_07930</name>
</gene>
<keyword evidence="5" id="KW-1185">Reference proteome</keyword>
<evidence type="ECO:0000256" key="1">
    <source>
        <dbReference type="ARBA" id="ARBA00007118"/>
    </source>
</evidence>
<dbReference type="RefSeq" id="WP_272738172.1">
    <property type="nucleotide sequence ID" value="NZ_CP116942.1"/>
</dbReference>
<dbReference type="Proteomes" id="UP001216390">
    <property type="component" value="Chromosome"/>
</dbReference>
<dbReference type="Gene3D" id="3.40.109.10">
    <property type="entry name" value="NADH Oxidase"/>
    <property type="match status" value="1"/>
</dbReference>
<sequence length="215" mass="23772">MALDLTPDELLTTTRSVRKRLDLERAVPREVVQECIQIALQAPSGSNSQAWHWVVVTDPEKRRALADLYGRHFDPYIAASEEAAPYPASDPRAAAAPRVSASARHLREHLHEVPVHVIPCQWGRTEGADSFAQASFWGSILPAAWSFMLALRSRGLGSSWTTLHLPSEAEAAEVLGIPHDKVTQAGLFPVAYTRGTDFKPAARVDPGRLIHWDTW</sequence>
<dbReference type="InterPro" id="IPR000415">
    <property type="entry name" value="Nitroreductase-like"/>
</dbReference>
<feature type="domain" description="Nitroreductase" evidence="3">
    <location>
        <begin position="13"/>
        <end position="191"/>
    </location>
</feature>
<dbReference type="GO" id="GO:0016491">
    <property type="term" value="F:oxidoreductase activity"/>
    <property type="evidence" value="ECO:0007669"/>
    <property type="project" value="UniProtKB-KW"/>
</dbReference>
<evidence type="ECO:0000256" key="2">
    <source>
        <dbReference type="ARBA" id="ARBA00023002"/>
    </source>
</evidence>
<accession>A0AAE9YA58</accession>
<evidence type="ECO:0000313" key="4">
    <source>
        <dbReference type="EMBL" id="WCO68656.1"/>
    </source>
</evidence>
<protein>
    <submittedName>
        <fullName evidence="4">Nitroreductase family protein</fullName>
    </submittedName>
</protein>